<feature type="domain" description="Cupin type-2" evidence="1">
    <location>
        <begin position="40"/>
        <end position="98"/>
    </location>
</feature>
<dbReference type="SUPFAM" id="SSF51182">
    <property type="entry name" value="RmlC-like cupins"/>
    <property type="match status" value="1"/>
</dbReference>
<dbReference type="InterPro" id="IPR011051">
    <property type="entry name" value="RmlC_Cupin_sf"/>
</dbReference>
<proteinExistence type="predicted"/>
<dbReference type="InterPro" id="IPR014710">
    <property type="entry name" value="RmlC-like_jellyroll"/>
</dbReference>
<dbReference type="KEGG" id="hmr:Hipma_0818"/>
<accession>F2LVK4</accession>
<protein>
    <submittedName>
        <fullName evidence="2">Cupin 2 conserved barrel domain protein</fullName>
    </submittedName>
</protein>
<dbReference type="HOGENOM" id="CLU_147397_0_1_7"/>
<dbReference type="EMBL" id="CP002606">
    <property type="protein sequence ID" value="AEA33788.1"/>
    <property type="molecule type" value="Genomic_DNA"/>
</dbReference>
<reference evidence="2 3" key="1">
    <citation type="journal article" date="2011" name="Stand. Genomic Sci.">
        <title>Complete genome sequence of the thermophilic sulfur-reducer Hippea maritima type strain (MH(2)).</title>
        <authorList>
            <person name="Huntemann M."/>
            <person name="Lu M."/>
            <person name="Nolan M."/>
            <person name="Lapidus A."/>
            <person name="Lucas S."/>
            <person name="Hammon N."/>
            <person name="Deshpande S."/>
            <person name="Cheng J.F."/>
            <person name="Tapia R."/>
            <person name="Han C."/>
            <person name="Goodwin L."/>
            <person name="Pitluck S."/>
            <person name="Liolios K."/>
            <person name="Pagani I."/>
            <person name="Ivanova N."/>
            <person name="Ovchinikova G."/>
            <person name="Pati A."/>
            <person name="Chen A."/>
            <person name="Palaniappan K."/>
            <person name="Land M."/>
            <person name="Hauser L."/>
            <person name="Jeffries C.D."/>
            <person name="Detter J.C."/>
            <person name="Brambilla E.M."/>
            <person name="Rohde M."/>
            <person name="Spring S."/>
            <person name="Goker M."/>
            <person name="Woyke T."/>
            <person name="Bristow J."/>
            <person name="Eisen J.A."/>
            <person name="Markowitz V."/>
            <person name="Hugenholtz P."/>
            <person name="Kyrpides N.C."/>
            <person name="Klenk H.P."/>
            <person name="Mavromatis K."/>
        </authorList>
    </citation>
    <scope>NUCLEOTIDE SEQUENCE [LARGE SCALE GENOMIC DNA]</scope>
    <source>
        <strain evidence="3">ATCC 700847 / DSM 10411 / MH2</strain>
    </source>
</reference>
<dbReference type="InParanoid" id="F2LVK4"/>
<dbReference type="Proteomes" id="UP000008139">
    <property type="component" value="Chromosome"/>
</dbReference>
<dbReference type="AlphaFoldDB" id="F2LVK4"/>
<dbReference type="RefSeq" id="WP_013681829.1">
    <property type="nucleotide sequence ID" value="NC_015318.1"/>
</dbReference>
<dbReference type="Pfam" id="PF07883">
    <property type="entry name" value="Cupin_2"/>
    <property type="match status" value="1"/>
</dbReference>
<dbReference type="STRING" id="760142.Hipma_0818"/>
<name>F2LVK4_HIPMA</name>
<evidence type="ECO:0000313" key="2">
    <source>
        <dbReference type="EMBL" id="AEA33788.1"/>
    </source>
</evidence>
<dbReference type="InterPro" id="IPR013096">
    <property type="entry name" value="Cupin_2"/>
</dbReference>
<keyword evidence="3" id="KW-1185">Reference proteome</keyword>
<dbReference type="eggNOG" id="COG1917">
    <property type="taxonomic scope" value="Bacteria"/>
</dbReference>
<gene>
    <name evidence="2" type="ordered locus">Hipma_0818</name>
</gene>
<organism evidence="2 3">
    <name type="scientific">Hippea maritima (strain ATCC 700847 / DSM 10411 / MH2)</name>
    <dbReference type="NCBI Taxonomy" id="760142"/>
    <lineage>
        <taxon>Bacteria</taxon>
        <taxon>Pseudomonadati</taxon>
        <taxon>Campylobacterota</taxon>
        <taxon>Desulfurellia</taxon>
        <taxon>Desulfurellales</taxon>
        <taxon>Hippeaceae</taxon>
        <taxon>Hippea</taxon>
    </lineage>
</organism>
<reference evidence="3" key="2">
    <citation type="submission" date="2011-03" db="EMBL/GenBank/DDBJ databases">
        <title>The complete genome of Hippea maritima DSM 10411.</title>
        <authorList>
            <consortium name="US DOE Joint Genome Institute (JGI-PGF)"/>
            <person name="Lucas S."/>
            <person name="Copeland A."/>
            <person name="Lapidus A."/>
            <person name="Bruce D."/>
            <person name="Goodwin L."/>
            <person name="Pitluck S."/>
            <person name="Peters L."/>
            <person name="Kyrpides N."/>
            <person name="Mavromatis K."/>
            <person name="Pagani I."/>
            <person name="Ivanova N."/>
            <person name="Mikhailova N."/>
            <person name="Lu M."/>
            <person name="Detter J.C."/>
            <person name="Tapia R."/>
            <person name="Han C."/>
            <person name="Land M."/>
            <person name="Hauser L."/>
            <person name="Markowitz V."/>
            <person name="Cheng J.-F."/>
            <person name="Hugenholtz P."/>
            <person name="Woyke T."/>
            <person name="Wu D."/>
            <person name="Spring S."/>
            <person name="Schroeder M."/>
            <person name="Brambilla E."/>
            <person name="Klenk H.-P."/>
            <person name="Eisen J.A."/>
        </authorList>
    </citation>
    <scope>NUCLEOTIDE SEQUENCE [LARGE SCALE GENOMIC DNA]</scope>
    <source>
        <strain evidence="3">ATCC 700847 / DSM 10411 / MH2</strain>
    </source>
</reference>
<dbReference type="Gene3D" id="2.60.120.10">
    <property type="entry name" value="Jelly Rolls"/>
    <property type="match status" value="1"/>
</dbReference>
<evidence type="ECO:0000259" key="1">
    <source>
        <dbReference type="Pfam" id="PF07883"/>
    </source>
</evidence>
<dbReference type="OrthoDB" id="9798585at2"/>
<sequence>MNVFDNIKVADDEIFETIANSGDVRIERIISNGQTSPKGFFYDQDEYEFVILLKGEAELLFEDSGRIRLKEGDYLIIEPHRRHRVEYTSKPAIWLCVFYR</sequence>
<dbReference type="CDD" id="cd06981">
    <property type="entry name" value="cupin_reut_a1446"/>
    <property type="match status" value="1"/>
</dbReference>
<evidence type="ECO:0000313" key="3">
    <source>
        <dbReference type="Proteomes" id="UP000008139"/>
    </source>
</evidence>